<name>A0A1M4XWZ7_9BACE</name>
<dbReference type="STRING" id="871325.SAMN05444349_10935"/>
<dbReference type="Proteomes" id="UP000184436">
    <property type="component" value="Unassembled WGS sequence"/>
</dbReference>
<dbReference type="PROSITE" id="PS51257">
    <property type="entry name" value="PROKAR_LIPOPROTEIN"/>
    <property type="match status" value="1"/>
</dbReference>
<gene>
    <name evidence="1" type="ORF">SAMN05444349_10935</name>
</gene>
<proteinExistence type="predicted"/>
<evidence type="ECO:0000313" key="2">
    <source>
        <dbReference type="Proteomes" id="UP000184436"/>
    </source>
</evidence>
<sequence>MKRIILSMISMALFIGCASRKYSVFASFYKVEKTDSVRIDSHSIDLDSMRVLIVSMQDTIAKDLNISQQKKTTVEYESPYNRYKWYNPNQANYSFSRWQGSVEYQFFNNIIARRVTELLKAKTPTALVESTRKIFDEQEVEDINKRFNAGLVAVIRDINFTFDSKNEFSSYKSSPAFPHTYSWGGDNVSQSQGTMVCYQSVWDLFWLDTSGYQVLRKQTIVQTGRYYAGDDGEPLEKVLSCALKAGDDFINLFK</sequence>
<dbReference type="AlphaFoldDB" id="A0A1M4XWZ7"/>
<dbReference type="RefSeq" id="WP_136498278.1">
    <property type="nucleotide sequence ID" value="NZ_FQVD01000009.1"/>
</dbReference>
<protein>
    <recommendedName>
        <fullName evidence="3">Lipoprotein</fullName>
    </recommendedName>
</protein>
<organism evidence="1 2">
    <name type="scientific">Bacteroides faecichinchillae</name>
    <dbReference type="NCBI Taxonomy" id="871325"/>
    <lineage>
        <taxon>Bacteria</taxon>
        <taxon>Pseudomonadati</taxon>
        <taxon>Bacteroidota</taxon>
        <taxon>Bacteroidia</taxon>
        <taxon>Bacteroidales</taxon>
        <taxon>Bacteroidaceae</taxon>
        <taxon>Bacteroides</taxon>
    </lineage>
</organism>
<accession>A0A1M4XWZ7</accession>
<reference evidence="1 2" key="1">
    <citation type="submission" date="2016-11" db="EMBL/GenBank/DDBJ databases">
        <authorList>
            <person name="Jaros S."/>
            <person name="Januszkiewicz K."/>
            <person name="Wedrychowicz H."/>
        </authorList>
    </citation>
    <scope>NUCLEOTIDE SEQUENCE [LARGE SCALE GENOMIC DNA]</scope>
    <source>
        <strain evidence="1 2">DSM 26883</strain>
    </source>
</reference>
<evidence type="ECO:0000313" key="1">
    <source>
        <dbReference type="EMBL" id="SHE97965.1"/>
    </source>
</evidence>
<dbReference type="EMBL" id="FQVD01000009">
    <property type="protein sequence ID" value="SHE97965.1"/>
    <property type="molecule type" value="Genomic_DNA"/>
</dbReference>
<dbReference type="OrthoDB" id="9867930at2"/>
<keyword evidence="2" id="KW-1185">Reference proteome</keyword>
<evidence type="ECO:0008006" key="3">
    <source>
        <dbReference type="Google" id="ProtNLM"/>
    </source>
</evidence>